<dbReference type="Proteomes" id="UP000728032">
    <property type="component" value="Unassembled WGS sequence"/>
</dbReference>
<reference evidence="4" key="1">
    <citation type="submission" date="2020-11" db="EMBL/GenBank/DDBJ databases">
        <authorList>
            <person name="Tran Van P."/>
        </authorList>
    </citation>
    <scope>NUCLEOTIDE SEQUENCE</scope>
</reference>
<keyword evidence="1" id="KW-0443">Lipid metabolism</keyword>
<keyword evidence="2" id="KW-1208">Phospholipid metabolism</keyword>
<dbReference type="PANTHER" id="PTHR22603">
    <property type="entry name" value="CHOLINE/ETHANOALAMINE KINASE"/>
    <property type="match status" value="1"/>
</dbReference>
<organism evidence="4">
    <name type="scientific">Oppiella nova</name>
    <dbReference type="NCBI Taxonomy" id="334625"/>
    <lineage>
        <taxon>Eukaryota</taxon>
        <taxon>Metazoa</taxon>
        <taxon>Ecdysozoa</taxon>
        <taxon>Arthropoda</taxon>
        <taxon>Chelicerata</taxon>
        <taxon>Arachnida</taxon>
        <taxon>Acari</taxon>
        <taxon>Acariformes</taxon>
        <taxon>Sarcoptiformes</taxon>
        <taxon>Oribatida</taxon>
        <taxon>Brachypylina</taxon>
        <taxon>Oppioidea</taxon>
        <taxon>Oppiidae</taxon>
        <taxon>Oppiella</taxon>
    </lineage>
</organism>
<comment type="similarity">
    <text evidence="3">Belongs to the choline/ethanolamine kinase family.</text>
</comment>
<dbReference type="SUPFAM" id="SSF56112">
    <property type="entry name" value="Protein kinase-like (PK-like)"/>
    <property type="match status" value="4"/>
</dbReference>
<proteinExistence type="inferred from homology"/>
<dbReference type="Pfam" id="PF01633">
    <property type="entry name" value="Choline_kinase"/>
    <property type="match status" value="4"/>
</dbReference>
<accession>A0A7R9QNZ0</accession>
<dbReference type="EMBL" id="CAJPVJ010006060">
    <property type="protein sequence ID" value="CAG2170102.1"/>
    <property type="molecule type" value="Genomic_DNA"/>
</dbReference>
<dbReference type="EMBL" id="OC920885">
    <property type="protein sequence ID" value="CAD7652915.1"/>
    <property type="molecule type" value="Genomic_DNA"/>
</dbReference>
<evidence type="ECO:0000256" key="2">
    <source>
        <dbReference type="ARBA" id="ARBA00023264"/>
    </source>
</evidence>
<dbReference type="Gene3D" id="3.90.1200.10">
    <property type="match status" value="4"/>
</dbReference>
<dbReference type="GO" id="GO:0004305">
    <property type="term" value="F:ethanolamine kinase activity"/>
    <property type="evidence" value="ECO:0007669"/>
    <property type="project" value="TreeGrafter"/>
</dbReference>
<evidence type="ECO:0000256" key="1">
    <source>
        <dbReference type="ARBA" id="ARBA00023209"/>
    </source>
</evidence>
<dbReference type="InterPro" id="IPR011009">
    <property type="entry name" value="Kinase-like_dom_sf"/>
</dbReference>
<dbReference type="GO" id="GO:0004103">
    <property type="term" value="F:choline kinase activity"/>
    <property type="evidence" value="ECO:0007669"/>
    <property type="project" value="TreeGrafter"/>
</dbReference>
<dbReference type="Gene3D" id="3.30.200.20">
    <property type="entry name" value="Phosphorylase Kinase, domain 1"/>
    <property type="match status" value="3"/>
</dbReference>
<protein>
    <recommendedName>
        <fullName evidence="6">Aminoglycoside phosphotransferase domain-containing protein</fullName>
    </recommendedName>
</protein>
<keyword evidence="1" id="KW-0444">Lipid biosynthesis</keyword>
<keyword evidence="5" id="KW-1185">Reference proteome</keyword>
<dbReference type="PANTHER" id="PTHR22603:SF93">
    <property type="entry name" value="RE24176P"/>
    <property type="match status" value="1"/>
</dbReference>
<sequence>MDNNIEEPIVDFMKVEWQRGRTPDDIKDICFQLCADYLGGVWPQVSIDDIQVKRLSGGLTNQLYYCALNEDLRNNDTTEPQEVVLRLYEAKHFNNMDNEGNERLSDTIISVMVSEYNLGPKIYGLFESGQILKYYKHKPFRSDEQNDAKLVDELGKRLAQIHAMDVPIKKKCISLLDTFGSFYKEANNSYDLQTLYEECNCQSLMTYDLKGELEWLQKTIKDIDSPVMFTHVDFRGNNIMGELEWLQKTIKDIDSPVMFTHVDFRGNNIMVTESDGLVIIDYEYSSYTYRGLDFGSLFAEWGRVWGEADKLQDFPSDSVIKPFIDSYISESIRLRGEEFADDLRNTCQHILNETKLFALVANMFFVLITLKATESVIPDFPFNKKNQMAQEFMKLELTRGVTPVDIKEKCFQLCVDYLGGIWLNLTIDDIEVKRITSGLTNQLYYCGVNENHRNSDESVPQEVAIRLYQDKHFNSNGGNERLSDTIIALQVSQNNLGPKIYGLFESGQILKYYNQRPFRSDEQKNPKLVRELAQKLAHIHAMDVPLKKTGTDISEWLDDFYNKANNLFDLKSLINECNCETLKKYDLNAELQWLKKTIVEINSPVMFTHVDFRGSNIMVTESDGLVIIDYEYSSYTYRGLDFGTLFAEWDRFWADFTRLQDFPNDTTIKTFIDAYIEESIRLRGDHFRRDQRNTFQHILKETKVFSLVSNMFFVLVTIKSNESMISGLDFDISKQLAQEFMKLELTRGVTPVDIKEKCFQLCVDYLGGIWLNLTIDDIEVKRITSGLTNQLYYCGVNENHRNSDESVPQEVAIRLYQDKHFNSNGGNERLSDTIIALQVSQNNLGPKIYGLFESGQILKYYNQRPFRSDEQKNPKLVRELAQKLAHIHAMDVPLKKTGTDISEWLDDFYNKANNLFDLKSLINECNCETLKKYDLNAELQWLKKTIVEINSPVMFTHVDFRGSNIMVTESDGLVIIDYEYSSYTYRGLDFGTLFAEWDRFWADFTRLQDFPNDTTIKTFIDAYIEESIRLRGDHFRRDQRNTFQHILKETKVFSLVSNMFFVLVTIKSNESMISGLDFDISKQLVIT</sequence>
<evidence type="ECO:0008006" key="6">
    <source>
        <dbReference type="Google" id="ProtNLM"/>
    </source>
</evidence>
<name>A0A7R9QNZ0_9ACAR</name>
<dbReference type="GO" id="GO:0005737">
    <property type="term" value="C:cytoplasm"/>
    <property type="evidence" value="ECO:0007669"/>
    <property type="project" value="TreeGrafter"/>
</dbReference>
<dbReference type="OrthoDB" id="6497831at2759"/>
<evidence type="ECO:0000313" key="5">
    <source>
        <dbReference type="Proteomes" id="UP000728032"/>
    </source>
</evidence>
<keyword evidence="1" id="KW-0594">Phospholipid biosynthesis</keyword>
<evidence type="ECO:0000256" key="3">
    <source>
        <dbReference type="ARBA" id="ARBA00038211"/>
    </source>
</evidence>
<gene>
    <name evidence="4" type="ORF">ONB1V03_LOCUS9573</name>
</gene>
<dbReference type="GO" id="GO:0006646">
    <property type="term" value="P:phosphatidylethanolamine biosynthetic process"/>
    <property type="evidence" value="ECO:0007669"/>
    <property type="project" value="TreeGrafter"/>
</dbReference>
<dbReference type="AlphaFoldDB" id="A0A7R9QNZ0"/>
<evidence type="ECO:0000313" key="4">
    <source>
        <dbReference type="EMBL" id="CAD7652915.1"/>
    </source>
</evidence>